<dbReference type="PIRSF" id="PIRSF029570">
    <property type="entry name" value="UCP029570"/>
    <property type="match status" value="1"/>
</dbReference>
<keyword evidence="1" id="KW-0732">Signal</keyword>
<dbReference type="PANTHER" id="PTHR35882:SF2">
    <property type="entry name" value="PELA"/>
    <property type="match status" value="1"/>
</dbReference>
<evidence type="ECO:0000259" key="2">
    <source>
        <dbReference type="Pfam" id="PF03537"/>
    </source>
</evidence>
<accession>A0AAU7KHL2</accession>
<feature type="domain" description="Glycoside-hydrolase family GH114 TIM-barrel" evidence="2">
    <location>
        <begin position="41"/>
        <end position="277"/>
    </location>
</feature>
<dbReference type="CDD" id="cd10922">
    <property type="entry name" value="CE4_PelA_like_C"/>
    <property type="match status" value="1"/>
</dbReference>
<dbReference type="Gene3D" id="3.20.20.370">
    <property type="entry name" value="Glycoside hydrolase/deacetylase"/>
    <property type="match status" value="1"/>
</dbReference>
<evidence type="ECO:0000256" key="1">
    <source>
        <dbReference type="SAM" id="SignalP"/>
    </source>
</evidence>
<name>A0AAU7KHL2_9GAMM</name>
<feature type="chain" id="PRO_5043358234" evidence="1">
    <location>
        <begin position="32"/>
        <end position="939"/>
    </location>
</feature>
<organism evidence="3">
    <name type="scientific">Halomonas sp. RT37</name>
    <dbReference type="NCBI Taxonomy" id="2950872"/>
    <lineage>
        <taxon>Bacteria</taxon>
        <taxon>Pseudomonadati</taxon>
        <taxon>Pseudomonadota</taxon>
        <taxon>Gammaproteobacteria</taxon>
        <taxon>Oceanospirillales</taxon>
        <taxon>Halomonadaceae</taxon>
        <taxon>Halomonas</taxon>
    </lineage>
</organism>
<dbReference type="RefSeq" id="WP_348827360.1">
    <property type="nucleotide sequence ID" value="NZ_CP098827.1"/>
</dbReference>
<dbReference type="InterPro" id="IPR016925">
    <property type="entry name" value="UCP029570"/>
</dbReference>
<dbReference type="InterPro" id="IPR013785">
    <property type="entry name" value="Aldolase_TIM"/>
</dbReference>
<dbReference type="SUPFAM" id="SSF51445">
    <property type="entry name" value="(Trans)glycosidases"/>
    <property type="match status" value="1"/>
</dbReference>
<dbReference type="Pfam" id="PF03537">
    <property type="entry name" value="Glyco_hydro_114"/>
    <property type="match status" value="1"/>
</dbReference>
<dbReference type="InterPro" id="IPR004352">
    <property type="entry name" value="GH114_TIM-barrel"/>
</dbReference>
<evidence type="ECO:0000313" key="3">
    <source>
        <dbReference type="EMBL" id="XBO71165.1"/>
    </source>
</evidence>
<dbReference type="PANTHER" id="PTHR35882">
    <property type="entry name" value="PELA"/>
    <property type="match status" value="1"/>
</dbReference>
<dbReference type="GO" id="GO:0005975">
    <property type="term" value="P:carbohydrate metabolic process"/>
    <property type="evidence" value="ECO:0007669"/>
    <property type="project" value="InterPro"/>
</dbReference>
<feature type="signal peptide" evidence="1">
    <location>
        <begin position="1"/>
        <end position="31"/>
    </location>
</feature>
<dbReference type="EMBL" id="CP098827">
    <property type="protein sequence ID" value="XBO71165.1"/>
    <property type="molecule type" value="Genomic_DNA"/>
</dbReference>
<dbReference type="AlphaFoldDB" id="A0AAU7KHL2"/>
<proteinExistence type="predicted"/>
<dbReference type="Gene3D" id="3.20.20.70">
    <property type="entry name" value="Aldolase class I"/>
    <property type="match status" value="1"/>
</dbReference>
<dbReference type="InterPro" id="IPR017853">
    <property type="entry name" value="GH"/>
</dbReference>
<dbReference type="InterPro" id="IPR011330">
    <property type="entry name" value="Glyco_hydro/deAcase_b/a-brl"/>
</dbReference>
<sequence>MSGTRTSAGFRHACTWLAALATSLLGLTAQAATQPSVAFYYEASPPVELLDQFDWVVVDADAVTEREHRGLAAHGAEVFAYLSVGEWDADRPTDAQAPQAALVGSNPDWDTRIADLSDDGWRNHLLDQRVEVLIDAGYDGLFLDTLDSYRRFAPDGPAAHAQQLALVSLIDEIHRRHPNLKLLLNRGFEVLDQVHDKIAGVAAESLFREWTPATGVYGGVTPSRQQWLQQQFERVRGYGLPAIAIDYVPAANRELARQTARRILDTGVIPWVTTPGLDQIGIGLIEPIPRRILIFYDADTAEKGDISNLDAFRYLAPILDYLGYSAEYRDIGTPPPPGTMQGRYAAILSWFPSPPARDTTALSAWLSAQVSSGVRLILMGDQGIDLSQGLGQQLGIINAESVDTSSLKIRQHDALVGFEGMPEGPGIYPAGYRLLADTNTAHLTLADRNGVELSPVVTGPWGGVALSPWLFQEASDSQQRWILDPFSFIAKSLGMEDFPVPDATTENGSRLWLTHIDGDAFISRGEWPGAPFTGEVMRDRILKRYRVPTTVSIVEGEFGEGGTHPELRTQLEPLAREIFALPWVEIATHTYSHPFDWLDLKEGDLAGQGRTPAGFPFNMPLAGYHFSLEREVAGSTAYINHDLAPPGKKVTTILWSGDAVPPEKALAISERLGLTNLNGGNTHITRDNPSLTQVSPMLRPIGHYLQVLAPEINENVYTDHMTTPKWGYRRVLETFELTDLPRRLKPINIYYHFYSAAYPASLRALEEVYDAVQQQDTLPLYASTYSDIATHWYDLGVARRLDGAWQITGGSSLRTLRLPASLGWPDLRRSTGVVSVTDIEQGRYLSLDGQQRQILWLGQALPRQPHLRRANGRTTAWHRATDGGFSLTLEAEQVALEAELTRLGQCHVKAPGARQHRQGDSLVLDYSGPGPATIEVSCG</sequence>
<reference evidence="3" key="1">
    <citation type="submission" date="2022-06" db="EMBL/GenBank/DDBJ databases">
        <title>A novel DMS-producing enzyme.</title>
        <authorList>
            <person name="Zhang Y."/>
        </authorList>
    </citation>
    <scope>NUCLEOTIDE SEQUENCE</scope>
    <source>
        <strain evidence="3">RT37</strain>
    </source>
</reference>
<protein>
    <submittedName>
        <fullName evidence="3">Endo alpha-1,4 polygalactosaminidase</fullName>
    </submittedName>
</protein>
<gene>
    <name evidence="3" type="ORF">NFG58_00130</name>
</gene>
<dbReference type="SUPFAM" id="SSF88713">
    <property type="entry name" value="Glycoside hydrolase/deacetylase"/>
    <property type="match status" value="1"/>
</dbReference>